<dbReference type="PANTHER" id="PTHR43102:SF2">
    <property type="entry name" value="GAF DOMAIN-CONTAINING PROTEIN"/>
    <property type="match status" value="1"/>
</dbReference>
<reference evidence="5" key="1">
    <citation type="submission" date="2016-10" db="EMBL/GenBank/DDBJ databases">
        <authorList>
            <person name="Varghese N."/>
            <person name="Submissions S."/>
        </authorList>
    </citation>
    <scope>NUCLEOTIDE SEQUENCE [LARGE SCALE GENOMIC DNA]</scope>
    <source>
        <strain evidence="5">DSM 24499</strain>
    </source>
</reference>
<dbReference type="InterPro" id="IPR003018">
    <property type="entry name" value="GAF"/>
</dbReference>
<proteinExistence type="predicted"/>
<dbReference type="SMART" id="SM00388">
    <property type="entry name" value="HisKA"/>
    <property type="match status" value="1"/>
</dbReference>
<dbReference type="InterPro" id="IPR036097">
    <property type="entry name" value="HisK_dim/P_sf"/>
</dbReference>
<dbReference type="SUPFAM" id="SSF55781">
    <property type="entry name" value="GAF domain-like"/>
    <property type="match status" value="1"/>
</dbReference>
<dbReference type="CDD" id="cd00082">
    <property type="entry name" value="HisKA"/>
    <property type="match status" value="1"/>
</dbReference>
<dbReference type="InterPro" id="IPR029016">
    <property type="entry name" value="GAF-like_dom_sf"/>
</dbReference>
<evidence type="ECO:0000256" key="1">
    <source>
        <dbReference type="ARBA" id="ARBA00000085"/>
    </source>
</evidence>
<keyword evidence="5" id="KW-1185">Reference proteome</keyword>
<dbReference type="InterPro" id="IPR003661">
    <property type="entry name" value="HisK_dim/P_dom"/>
</dbReference>
<organism evidence="4 5">
    <name type="scientific">Zunongwangia mangrovi</name>
    <dbReference type="NCBI Taxonomy" id="1334022"/>
    <lineage>
        <taxon>Bacteria</taxon>
        <taxon>Pseudomonadati</taxon>
        <taxon>Bacteroidota</taxon>
        <taxon>Flavobacteriia</taxon>
        <taxon>Flavobacteriales</taxon>
        <taxon>Flavobacteriaceae</taxon>
        <taxon>Zunongwangia</taxon>
    </lineage>
</organism>
<comment type="catalytic activity">
    <reaction evidence="1">
        <text>ATP + protein L-histidine = ADP + protein N-phospho-L-histidine.</text>
        <dbReference type="EC" id="2.7.13.3"/>
    </reaction>
</comment>
<evidence type="ECO:0000256" key="2">
    <source>
        <dbReference type="ARBA" id="ARBA00012438"/>
    </source>
</evidence>
<protein>
    <recommendedName>
        <fullName evidence="2">histidine kinase</fullName>
        <ecNumber evidence="2">2.7.13.3</ecNumber>
    </recommendedName>
</protein>
<dbReference type="InterPro" id="IPR035965">
    <property type="entry name" value="PAS-like_dom_sf"/>
</dbReference>
<sequence length="369" mass="42468">MLEKERLKELYSYQILDTDPELELDEITQLASLICGLPIALIGLVDKDRQWFKSTFGIAVSEIPRKEAFCHRLISEDLELLEIENTHADERFKNDPVVAAALHIQFYAGVPLKSPAGHVLGTLCVMDTQPNKLSEDQKKGLLLLAKKATDFLNTRRTLRDQKMHIDLSASRLKQIMDNVPGVVFQIRIASNLDFSFDFLSKGIEDVHPDIEQQCVVENPIKFIDYIHPEDKKEFLQTVEKAANTLSSYKFTFRIVWPNGQTKWFKLRASPKKIDNEIILWFGTLLDVSGIMEYESILEQITFDISHVIRNPLTNLQGLSTVLKNEDKLSECDLRNYAEMISIVIEELDIFTRKLDQFYQLKIADHQARI</sequence>
<feature type="domain" description="Signal transduction histidine kinase dimerisation/phosphoacceptor" evidence="3">
    <location>
        <begin position="296"/>
        <end position="366"/>
    </location>
</feature>
<dbReference type="EMBL" id="FOKV01000004">
    <property type="protein sequence ID" value="SFC39685.1"/>
    <property type="molecule type" value="Genomic_DNA"/>
</dbReference>
<dbReference type="SUPFAM" id="SSF55785">
    <property type="entry name" value="PYP-like sensor domain (PAS domain)"/>
    <property type="match status" value="1"/>
</dbReference>
<dbReference type="GO" id="GO:0000155">
    <property type="term" value="F:phosphorelay sensor kinase activity"/>
    <property type="evidence" value="ECO:0007669"/>
    <property type="project" value="InterPro"/>
</dbReference>
<gene>
    <name evidence="4" type="ORF">SAMN04487907_10462</name>
</gene>
<dbReference type="InterPro" id="IPR013655">
    <property type="entry name" value="PAS_fold_3"/>
</dbReference>
<evidence type="ECO:0000313" key="5">
    <source>
        <dbReference type="Proteomes" id="UP000199438"/>
    </source>
</evidence>
<dbReference type="SUPFAM" id="SSF47384">
    <property type="entry name" value="Homodimeric domain of signal transducing histidine kinase"/>
    <property type="match status" value="1"/>
</dbReference>
<name>A0A1I1IU22_9FLAO</name>
<evidence type="ECO:0000259" key="3">
    <source>
        <dbReference type="SMART" id="SM00388"/>
    </source>
</evidence>
<dbReference type="Pfam" id="PF01590">
    <property type="entry name" value="GAF"/>
    <property type="match status" value="1"/>
</dbReference>
<dbReference type="PANTHER" id="PTHR43102">
    <property type="entry name" value="SLR1143 PROTEIN"/>
    <property type="match status" value="1"/>
</dbReference>
<evidence type="ECO:0000313" key="4">
    <source>
        <dbReference type="EMBL" id="SFC39685.1"/>
    </source>
</evidence>
<dbReference type="InterPro" id="IPR000014">
    <property type="entry name" value="PAS"/>
</dbReference>
<dbReference type="CDD" id="cd00130">
    <property type="entry name" value="PAS"/>
    <property type="match status" value="1"/>
</dbReference>
<dbReference type="EC" id="2.7.13.3" evidence="2"/>
<accession>A0A1I1IU22</accession>
<dbReference type="Gene3D" id="3.30.450.40">
    <property type="match status" value="1"/>
</dbReference>
<dbReference type="STRING" id="1334022.SAMN04487907_10462"/>
<dbReference type="Proteomes" id="UP000199438">
    <property type="component" value="Unassembled WGS sequence"/>
</dbReference>
<dbReference type="Gene3D" id="3.30.450.20">
    <property type="entry name" value="PAS domain"/>
    <property type="match status" value="1"/>
</dbReference>
<dbReference type="Pfam" id="PF08447">
    <property type="entry name" value="PAS_3"/>
    <property type="match status" value="1"/>
</dbReference>
<dbReference type="AlphaFoldDB" id="A0A1I1IU22"/>